<name>A0AAE1RBH0_9SOLA</name>
<evidence type="ECO:0000313" key="1">
    <source>
        <dbReference type="EMBL" id="KAK4348508.1"/>
    </source>
</evidence>
<comment type="caution">
    <text evidence="1">The sequence shown here is derived from an EMBL/GenBank/DDBJ whole genome shotgun (WGS) entry which is preliminary data.</text>
</comment>
<proteinExistence type="predicted"/>
<gene>
    <name evidence="1" type="ORF">RND71_031263</name>
</gene>
<sequence>MVQAVETASDEMQVGDFPKAYGFGYVDAEDDYKILGIFKDYKTLQFQEWGNMGLPESTIPVLSNPFLEEISWLQVLDGKLSLLIDYVGIMQHADIWIMTEYAVKGSWKEMFNIYL</sequence>
<reference evidence="1" key="1">
    <citation type="submission" date="2023-12" db="EMBL/GenBank/DDBJ databases">
        <title>Genome assembly of Anisodus tanguticus.</title>
        <authorList>
            <person name="Wang Y.-J."/>
        </authorList>
    </citation>
    <scope>NUCLEOTIDE SEQUENCE</scope>
    <source>
        <strain evidence="1">KB-2021</strain>
        <tissue evidence="1">Leaf</tissue>
    </source>
</reference>
<evidence type="ECO:0000313" key="2">
    <source>
        <dbReference type="Proteomes" id="UP001291623"/>
    </source>
</evidence>
<accession>A0AAE1RBH0</accession>
<evidence type="ECO:0008006" key="3">
    <source>
        <dbReference type="Google" id="ProtNLM"/>
    </source>
</evidence>
<dbReference type="EMBL" id="JAVYJV010000017">
    <property type="protein sequence ID" value="KAK4348508.1"/>
    <property type="molecule type" value="Genomic_DNA"/>
</dbReference>
<organism evidence="1 2">
    <name type="scientific">Anisodus tanguticus</name>
    <dbReference type="NCBI Taxonomy" id="243964"/>
    <lineage>
        <taxon>Eukaryota</taxon>
        <taxon>Viridiplantae</taxon>
        <taxon>Streptophyta</taxon>
        <taxon>Embryophyta</taxon>
        <taxon>Tracheophyta</taxon>
        <taxon>Spermatophyta</taxon>
        <taxon>Magnoliopsida</taxon>
        <taxon>eudicotyledons</taxon>
        <taxon>Gunneridae</taxon>
        <taxon>Pentapetalae</taxon>
        <taxon>asterids</taxon>
        <taxon>lamiids</taxon>
        <taxon>Solanales</taxon>
        <taxon>Solanaceae</taxon>
        <taxon>Solanoideae</taxon>
        <taxon>Hyoscyameae</taxon>
        <taxon>Anisodus</taxon>
    </lineage>
</organism>
<dbReference type="Proteomes" id="UP001291623">
    <property type="component" value="Unassembled WGS sequence"/>
</dbReference>
<keyword evidence="2" id="KW-1185">Reference proteome</keyword>
<dbReference type="AlphaFoldDB" id="A0AAE1RBH0"/>
<protein>
    <recommendedName>
        <fullName evidence="3">F-box protein</fullName>
    </recommendedName>
</protein>